<sequence>MHWVLGIALTLLVFWVLKYWGAMSPEQRKRNGWKLVLAGFAGVLLVLVLTGRIHVITAGIAALLPLLKKLPSLLRYLPWLTGQKQHHQPGEGGQQSGPSSGRMSVREACEILGVDENCSRDDVVAAHRKLMQKIHPDRGGSDYLAAKVNEAKAVLLERVG</sequence>
<organism evidence="9 10">
    <name type="scientific">Marinobacter zhejiangensis</name>
    <dbReference type="NCBI Taxonomy" id="488535"/>
    <lineage>
        <taxon>Bacteria</taxon>
        <taxon>Pseudomonadati</taxon>
        <taxon>Pseudomonadota</taxon>
        <taxon>Gammaproteobacteria</taxon>
        <taxon>Pseudomonadales</taxon>
        <taxon>Marinobacteraceae</taxon>
        <taxon>Marinobacter</taxon>
    </lineage>
</organism>
<gene>
    <name evidence="9" type="ORF">SAMN04487963_0190</name>
</gene>
<keyword evidence="5" id="KW-0143">Chaperone</keyword>
<dbReference type="GO" id="GO:0016020">
    <property type="term" value="C:membrane"/>
    <property type="evidence" value="ECO:0007669"/>
    <property type="project" value="UniProtKB-SubCell"/>
</dbReference>
<evidence type="ECO:0000313" key="10">
    <source>
        <dbReference type="Proteomes" id="UP000198519"/>
    </source>
</evidence>
<evidence type="ECO:0000256" key="7">
    <source>
        <dbReference type="SAM" id="Phobius"/>
    </source>
</evidence>
<evidence type="ECO:0000256" key="1">
    <source>
        <dbReference type="ARBA" id="ARBA00004167"/>
    </source>
</evidence>
<feature type="domain" description="J" evidence="8">
    <location>
        <begin position="107"/>
        <end position="160"/>
    </location>
</feature>
<dbReference type="PANTHER" id="PTHR12763:SF28">
    <property type="entry name" value="GEO10507P1-RELATED"/>
    <property type="match status" value="1"/>
</dbReference>
<dbReference type="InterPro" id="IPR001623">
    <property type="entry name" value="DnaJ_domain"/>
</dbReference>
<dbReference type="PROSITE" id="PS50076">
    <property type="entry name" value="DNAJ_2"/>
    <property type="match status" value="1"/>
</dbReference>
<keyword evidence="10" id="KW-1185">Reference proteome</keyword>
<dbReference type="RefSeq" id="WP_092020029.1">
    <property type="nucleotide sequence ID" value="NZ_FOUE01000001.1"/>
</dbReference>
<evidence type="ECO:0000256" key="6">
    <source>
        <dbReference type="ARBA" id="ARBA00038105"/>
    </source>
</evidence>
<proteinExistence type="inferred from homology"/>
<dbReference type="Pfam" id="PF00226">
    <property type="entry name" value="DnaJ"/>
    <property type="match status" value="1"/>
</dbReference>
<name>A0A1I4L0T0_9GAMM</name>
<dbReference type="PANTHER" id="PTHR12763">
    <property type="match status" value="1"/>
</dbReference>
<keyword evidence="4 7" id="KW-0472">Membrane</keyword>
<dbReference type="AlphaFoldDB" id="A0A1I4L0T0"/>
<dbReference type="STRING" id="488535.SAMN04487963_0190"/>
<dbReference type="EMBL" id="FOUE01000001">
    <property type="protein sequence ID" value="SFL84429.1"/>
    <property type="molecule type" value="Genomic_DNA"/>
</dbReference>
<accession>A0A1I4L0T0</accession>
<evidence type="ECO:0000256" key="3">
    <source>
        <dbReference type="ARBA" id="ARBA00022989"/>
    </source>
</evidence>
<dbReference type="SUPFAM" id="SSF46565">
    <property type="entry name" value="Chaperone J-domain"/>
    <property type="match status" value="1"/>
</dbReference>
<evidence type="ECO:0000313" key="9">
    <source>
        <dbReference type="EMBL" id="SFL84429.1"/>
    </source>
</evidence>
<keyword evidence="3 7" id="KW-1133">Transmembrane helix</keyword>
<evidence type="ECO:0000256" key="5">
    <source>
        <dbReference type="ARBA" id="ARBA00023186"/>
    </source>
</evidence>
<dbReference type="InterPro" id="IPR036869">
    <property type="entry name" value="J_dom_sf"/>
</dbReference>
<dbReference type="OrthoDB" id="9811070at2"/>
<keyword evidence="2 7" id="KW-0812">Transmembrane</keyword>
<dbReference type="FunFam" id="1.10.287.110:FF:000001">
    <property type="entry name" value="Import inner membrane translocase subunit tim14"/>
    <property type="match status" value="1"/>
</dbReference>
<evidence type="ECO:0000259" key="8">
    <source>
        <dbReference type="PROSITE" id="PS50076"/>
    </source>
</evidence>
<dbReference type="Gene3D" id="1.10.287.110">
    <property type="entry name" value="DnaJ domain"/>
    <property type="match status" value="1"/>
</dbReference>
<evidence type="ECO:0000256" key="2">
    <source>
        <dbReference type="ARBA" id="ARBA00022692"/>
    </source>
</evidence>
<protein>
    <recommendedName>
        <fullName evidence="8">J domain-containing protein</fullName>
    </recommendedName>
</protein>
<dbReference type="CDD" id="cd06257">
    <property type="entry name" value="DnaJ"/>
    <property type="match status" value="1"/>
</dbReference>
<dbReference type="Proteomes" id="UP000198519">
    <property type="component" value="Unassembled WGS sequence"/>
</dbReference>
<reference evidence="10" key="1">
    <citation type="submission" date="2016-10" db="EMBL/GenBank/DDBJ databases">
        <authorList>
            <person name="Varghese N."/>
            <person name="Submissions S."/>
        </authorList>
    </citation>
    <scope>NUCLEOTIDE SEQUENCE [LARGE SCALE GENOMIC DNA]</scope>
    <source>
        <strain evidence="10">CGMCC 1.7061</strain>
    </source>
</reference>
<evidence type="ECO:0000256" key="4">
    <source>
        <dbReference type="ARBA" id="ARBA00023136"/>
    </source>
</evidence>
<dbReference type="SMART" id="SM00271">
    <property type="entry name" value="DnaJ"/>
    <property type="match status" value="1"/>
</dbReference>
<comment type="subcellular location">
    <subcellularLocation>
        <location evidence="1">Membrane</location>
        <topology evidence="1">Single-pass membrane protein</topology>
    </subcellularLocation>
</comment>
<feature type="transmembrane region" description="Helical" evidence="7">
    <location>
        <begin position="42"/>
        <end position="67"/>
    </location>
</feature>
<comment type="similarity">
    <text evidence="6">Belongs to the TIM14 family.</text>
</comment>